<feature type="repeat" description="PPR" evidence="2">
    <location>
        <begin position="336"/>
        <end position="370"/>
    </location>
</feature>
<dbReference type="Pfam" id="PF20431">
    <property type="entry name" value="E_motif"/>
    <property type="match status" value="1"/>
</dbReference>
<dbReference type="GO" id="GO:0009451">
    <property type="term" value="P:RNA modification"/>
    <property type="evidence" value="ECO:0007669"/>
    <property type="project" value="InterPro"/>
</dbReference>
<accession>A0A2I0AQN3</accession>
<dbReference type="Pfam" id="PF13812">
    <property type="entry name" value="PPR_3"/>
    <property type="match status" value="1"/>
</dbReference>
<dbReference type="Pfam" id="PF14432">
    <property type="entry name" value="DYW_deaminase"/>
    <property type="match status" value="1"/>
</dbReference>
<dbReference type="InterPro" id="IPR046849">
    <property type="entry name" value="E2_motif"/>
</dbReference>
<proteinExistence type="predicted"/>
<keyword evidence="4" id="KW-0378">Hydrolase</keyword>
<sequence>MVFPFPKIFSRFTPWPTPSSLKQSTQLHAQLVVSGAVLHPPSAALLFQSVTDTGTGDLSYALRLFPILPSPSTFQWNSIIRACYLHHSADLSIHFFHRMRRDGLEPDYYTFQFLFKSLALSSTARQGHAAHGLFIRLFPVSDRGATTSLILLYVEFQQEDEARKVFEEIPVKNVVSWTTIVTGFAKAGFLDDARRLFDEMPERNLVSWTGMITGYSKSGRPTEAIELFRTMLAEGVMPDAVAFVPVLAACAQMKNHRTGRWIHQLVEKLNVGFNENLIVTIVDMYAKCGDILSARQVFDEMARSVRPAWNALIDGYCKLGLVDTARSLFDQMQSHDLITFNSMITGYIHSSKLKEAFSLFSDLRSSGFQPDKFTVVSLLSACASLGAFDQGKSLHAFIETSFIKSDIFMNTALLDMYAKCGKMELAKQVFDRMPERDLMSWTAVISGFAMNGLGRPALEHFCSMKEEGIQPNPVAYIAVLNACSHSGLIDEGRKHLQEMQTLYDIEPEIEHYGCMVDLYGRVGRLEEAEKLIKSMRIQPSDVIWGSFLRSCRLQKKLDLAEWAARELLAMEPERDVGYVELFNAYMNAGRWEEACRIRGLMEERGVKKIAAFSSIAIGGEVHKFVAGDQSHPDITEIRETVAEMKRRMREAGYLPAMLPVMVEMDEEEREEALFGHSERLAVAFGIMRLGPGLAIRVVKNLRICEDCHSAMKMIAVLWRREITVRDRSRFHHFRDGRCSCNDFW</sequence>
<feature type="repeat" description="PPR" evidence="2">
    <location>
        <begin position="72"/>
        <end position="106"/>
    </location>
</feature>
<dbReference type="InterPro" id="IPR011990">
    <property type="entry name" value="TPR-like_helical_dom_sf"/>
</dbReference>
<reference evidence="4 5" key="1">
    <citation type="journal article" date="2017" name="Nature">
        <title>The Apostasia genome and the evolution of orchids.</title>
        <authorList>
            <person name="Zhang G.Q."/>
            <person name="Liu K.W."/>
            <person name="Li Z."/>
            <person name="Lohaus R."/>
            <person name="Hsiao Y.Y."/>
            <person name="Niu S.C."/>
            <person name="Wang J.Y."/>
            <person name="Lin Y.C."/>
            <person name="Xu Q."/>
            <person name="Chen L.J."/>
            <person name="Yoshida K."/>
            <person name="Fujiwara S."/>
            <person name="Wang Z.W."/>
            <person name="Zhang Y.Q."/>
            <person name="Mitsuda N."/>
            <person name="Wang M."/>
            <person name="Liu G.H."/>
            <person name="Pecoraro L."/>
            <person name="Huang H.X."/>
            <person name="Xiao X.J."/>
            <person name="Lin M."/>
            <person name="Wu X.Y."/>
            <person name="Wu W.L."/>
            <person name="Chen Y.Y."/>
            <person name="Chang S.B."/>
            <person name="Sakamoto S."/>
            <person name="Ohme-Takagi M."/>
            <person name="Yagi M."/>
            <person name="Zeng S.J."/>
            <person name="Shen C.Y."/>
            <person name="Yeh C.M."/>
            <person name="Luo Y.B."/>
            <person name="Tsai W.C."/>
            <person name="Van de Peer Y."/>
            <person name="Liu Z.J."/>
        </authorList>
    </citation>
    <scope>NUCLEOTIDE SEQUENCE [LARGE SCALE GENOMIC DNA]</scope>
    <source>
        <strain evidence="5">cv. Shenzhen</strain>
        <tissue evidence="4">Stem</tissue>
    </source>
</reference>
<organism evidence="4 5">
    <name type="scientific">Apostasia shenzhenica</name>
    <dbReference type="NCBI Taxonomy" id="1088818"/>
    <lineage>
        <taxon>Eukaryota</taxon>
        <taxon>Viridiplantae</taxon>
        <taxon>Streptophyta</taxon>
        <taxon>Embryophyta</taxon>
        <taxon>Tracheophyta</taxon>
        <taxon>Spermatophyta</taxon>
        <taxon>Magnoliopsida</taxon>
        <taxon>Liliopsida</taxon>
        <taxon>Asparagales</taxon>
        <taxon>Orchidaceae</taxon>
        <taxon>Apostasioideae</taxon>
        <taxon>Apostasia</taxon>
    </lineage>
</organism>
<feature type="repeat" description="PPR" evidence="2">
    <location>
        <begin position="204"/>
        <end position="238"/>
    </location>
</feature>
<feature type="domain" description="DYW" evidence="3">
    <location>
        <begin position="652"/>
        <end position="744"/>
    </location>
</feature>
<dbReference type="Pfam" id="PF12854">
    <property type="entry name" value="PPR_1"/>
    <property type="match status" value="2"/>
</dbReference>
<keyword evidence="1" id="KW-0677">Repeat</keyword>
<dbReference type="InterPro" id="IPR032867">
    <property type="entry name" value="DYW_dom"/>
</dbReference>
<dbReference type="GO" id="GO:0003723">
    <property type="term" value="F:RNA binding"/>
    <property type="evidence" value="ECO:0007669"/>
    <property type="project" value="InterPro"/>
</dbReference>
<feature type="repeat" description="PPR" evidence="2">
    <location>
        <begin position="574"/>
        <end position="608"/>
    </location>
</feature>
<dbReference type="Gene3D" id="1.25.40.10">
    <property type="entry name" value="Tetratricopeptide repeat domain"/>
    <property type="match status" value="4"/>
</dbReference>
<evidence type="ECO:0000259" key="3">
    <source>
        <dbReference type="Pfam" id="PF14432"/>
    </source>
</evidence>
<evidence type="ECO:0000256" key="2">
    <source>
        <dbReference type="PROSITE-ProRule" id="PRU00708"/>
    </source>
</evidence>
<dbReference type="AlphaFoldDB" id="A0A2I0AQN3"/>
<protein>
    <submittedName>
        <fullName evidence="4">Pentatricopeptide repeat-containing protein</fullName>
        <ecNumber evidence="4">3.6.1.-</ecNumber>
    </submittedName>
</protein>
<evidence type="ECO:0000313" key="4">
    <source>
        <dbReference type="EMBL" id="PKA57859.1"/>
    </source>
</evidence>
<feature type="repeat" description="PPR" evidence="2">
    <location>
        <begin position="406"/>
        <end position="436"/>
    </location>
</feature>
<dbReference type="Pfam" id="PF01535">
    <property type="entry name" value="PPR"/>
    <property type="match status" value="3"/>
</dbReference>
<dbReference type="NCBIfam" id="TIGR00756">
    <property type="entry name" value="PPR"/>
    <property type="match status" value="7"/>
</dbReference>
<dbReference type="GO" id="GO:0016787">
    <property type="term" value="F:hydrolase activity"/>
    <property type="evidence" value="ECO:0007669"/>
    <property type="project" value="UniProtKB-KW"/>
</dbReference>
<gene>
    <name evidence="4" type="primary">PCMP-H12</name>
    <name evidence="4" type="ORF">AXF42_Ash015237</name>
</gene>
<dbReference type="PANTHER" id="PTHR47926">
    <property type="entry name" value="PENTATRICOPEPTIDE REPEAT-CONTAINING PROTEIN"/>
    <property type="match status" value="1"/>
</dbReference>
<keyword evidence="5" id="KW-1185">Reference proteome</keyword>
<dbReference type="PANTHER" id="PTHR47926:SF358">
    <property type="entry name" value="PENTATRICOPEPTIDE REPEAT-CONTAINING PROTEIN-RELATED"/>
    <property type="match status" value="1"/>
</dbReference>
<dbReference type="InterPro" id="IPR002885">
    <property type="entry name" value="PPR_rpt"/>
</dbReference>
<feature type="repeat" description="PPR" evidence="2">
    <location>
        <begin position="173"/>
        <end position="203"/>
    </location>
</feature>
<dbReference type="FunFam" id="1.25.40.10:FF:000441">
    <property type="entry name" value="Pentatricopeptide repeat-containing protein mitochondrial"/>
    <property type="match status" value="1"/>
</dbReference>
<dbReference type="FunFam" id="1.25.40.10:FF:000184">
    <property type="entry name" value="Pentatricopeptide repeat-containing protein, chloroplastic"/>
    <property type="match status" value="1"/>
</dbReference>
<evidence type="ECO:0000256" key="1">
    <source>
        <dbReference type="ARBA" id="ARBA00022737"/>
    </source>
</evidence>
<dbReference type="GO" id="GO:0008270">
    <property type="term" value="F:zinc ion binding"/>
    <property type="evidence" value="ECO:0007669"/>
    <property type="project" value="InterPro"/>
</dbReference>
<evidence type="ECO:0000313" key="5">
    <source>
        <dbReference type="Proteomes" id="UP000236161"/>
    </source>
</evidence>
<dbReference type="InterPro" id="IPR046960">
    <property type="entry name" value="PPR_At4g14850-like_plant"/>
</dbReference>
<dbReference type="OrthoDB" id="185373at2759"/>
<dbReference type="EMBL" id="KZ451960">
    <property type="protein sequence ID" value="PKA57859.1"/>
    <property type="molecule type" value="Genomic_DNA"/>
</dbReference>
<dbReference type="InterPro" id="IPR046848">
    <property type="entry name" value="E_motif"/>
</dbReference>
<dbReference type="PROSITE" id="PS51375">
    <property type="entry name" value="PPR"/>
    <property type="match status" value="8"/>
</dbReference>
<dbReference type="Pfam" id="PF20430">
    <property type="entry name" value="Eplus_motif"/>
    <property type="match status" value="1"/>
</dbReference>
<name>A0A2I0AQN3_9ASPA</name>
<dbReference type="EC" id="3.6.1.-" evidence="4"/>
<dbReference type="Pfam" id="PF13041">
    <property type="entry name" value="PPR_2"/>
    <property type="match status" value="3"/>
</dbReference>
<feature type="repeat" description="PPR" evidence="2">
    <location>
        <begin position="305"/>
        <end position="335"/>
    </location>
</feature>
<dbReference type="SUPFAM" id="SSF48452">
    <property type="entry name" value="TPR-like"/>
    <property type="match status" value="1"/>
</dbReference>
<feature type="repeat" description="PPR" evidence="2">
    <location>
        <begin position="437"/>
        <end position="471"/>
    </location>
</feature>
<dbReference type="Proteomes" id="UP000236161">
    <property type="component" value="Unassembled WGS sequence"/>
</dbReference>